<dbReference type="GO" id="GO:0005975">
    <property type="term" value="P:carbohydrate metabolic process"/>
    <property type="evidence" value="ECO:0007669"/>
    <property type="project" value="InterPro"/>
</dbReference>
<dbReference type="InterPro" id="IPR008928">
    <property type="entry name" value="6-hairpin_glycosidase_sf"/>
</dbReference>
<keyword evidence="4" id="KW-1185">Reference proteome</keyword>
<dbReference type="EMBL" id="CP003940">
    <property type="protein sequence ID" value="AFZ48326.1"/>
    <property type="molecule type" value="Genomic_DNA"/>
</dbReference>
<evidence type="ECO:0000313" key="3">
    <source>
        <dbReference type="EMBL" id="AFZ48326.1"/>
    </source>
</evidence>
<dbReference type="Pfam" id="PF14742">
    <property type="entry name" value="GDE_N_bis"/>
    <property type="match status" value="1"/>
</dbReference>
<dbReference type="HOGENOM" id="CLU_019216_1_0_3"/>
<dbReference type="Pfam" id="PF22422">
    <property type="entry name" value="MGH1-like_GH"/>
    <property type="match status" value="1"/>
</dbReference>
<evidence type="ECO:0000259" key="2">
    <source>
        <dbReference type="Pfam" id="PF22422"/>
    </source>
</evidence>
<proteinExistence type="predicted"/>
<name>K9YN13_CYASC</name>
<reference evidence="4" key="1">
    <citation type="journal article" date="2013" name="Proc. Natl. Acad. Sci. U.S.A.">
        <title>Improving the coverage of the cyanobacterial phylum using diversity-driven genome sequencing.</title>
        <authorList>
            <person name="Shih P.M."/>
            <person name="Wu D."/>
            <person name="Latifi A."/>
            <person name="Axen S.D."/>
            <person name="Fewer D.P."/>
            <person name="Talla E."/>
            <person name="Calteau A."/>
            <person name="Cai F."/>
            <person name="Tandeau de Marsac N."/>
            <person name="Rippka R."/>
            <person name="Herdman M."/>
            <person name="Sivonen K."/>
            <person name="Coursin T."/>
            <person name="Laurent T."/>
            <person name="Goodwin L."/>
            <person name="Nolan M."/>
            <person name="Davenport K.W."/>
            <person name="Han C.S."/>
            <person name="Rubin E.M."/>
            <person name="Eisen J.A."/>
            <person name="Woyke T."/>
            <person name="Gugger M."/>
            <person name="Kerfeld C.A."/>
        </authorList>
    </citation>
    <scope>NUCLEOTIDE SEQUENCE [LARGE SCALE GENOMIC DNA]</scope>
    <source>
        <strain evidence="4">ATCC 29140 / PCC 7202</strain>
    </source>
</reference>
<organism evidence="3 4">
    <name type="scientific">Cyanobacterium stanieri (strain ATCC 29140 / PCC 7202)</name>
    <dbReference type="NCBI Taxonomy" id="292563"/>
    <lineage>
        <taxon>Bacteria</taxon>
        <taxon>Bacillati</taxon>
        <taxon>Cyanobacteriota</taxon>
        <taxon>Cyanophyceae</taxon>
        <taxon>Oscillatoriophycideae</taxon>
        <taxon>Chroococcales</taxon>
        <taxon>Geminocystaceae</taxon>
        <taxon>Cyanobacterium</taxon>
    </lineage>
</organism>
<dbReference type="InterPro" id="IPR012341">
    <property type="entry name" value="6hp_glycosidase-like_sf"/>
</dbReference>
<evidence type="ECO:0000313" key="4">
    <source>
        <dbReference type="Proteomes" id="UP000010483"/>
    </source>
</evidence>
<sequence>MAQETYKLYGKNFLPICDHELSERPYAVDFQSQPTLVIKDNDLFLITDHLGNTVAYADSQKRTVTGLFCRDTRFLSRSELQIEGVSPVLLGSCADTDYSIIVDATNPTVKGVLKPEAVGIKRKIALRGGLWEEIELRNYTTSSLDFEVSLSFQADFKDLFEIRNYTRRSHRGQSLEQVSAEDLCLSFAYRGLDNSLMESLIEFLHHPPDHVKGNTIIWRVKIDSQEVFRFGYCLQTKINNQSSSHVLLSDSYQGAIKDAEREKEEWYQGVNKIRTDSAVVNRIIEQAEEDIYLLLQSFGFGKVLVAGIPWFSTLFGRDSLIAARQTLMFDPRIARDTLLTLARFQGMNHSDWRDESPGKILHELRLGELARCDEIPHTPYYGTVDATPLWLILLAEYFYHTGDRDIIDKLWRNAIASMNWIDEQSRQTGYLTYLCRSSRGIQNQGWKDSGDCIVNGRGELIEGAIALCEVQGYVYGAKISMSNIASMMGDSSLAEKWKAEAQELKRRFNRDFWLESENYCALGIDDKGNPIDSITSNPGHCLLWDIFIPEKARAVGDRLCKPDMFTGWGIRTLSSLSPAYNPMGYHLGSVWPHDSGIIAQGLHHIGMVDQAFMVAEGLITMTSLQANNRPSELFCGFSRQENHIPVKYPVACLPQAWATGVIFQLLELFLNPKGQNIDQVSLPPLIKDKLLEKPF</sequence>
<feature type="domain" description="Putative glycogen debranching enzyme N-terminal" evidence="1">
    <location>
        <begin position="38"/>
        <end position="232"/>
    </location>
</feature>
<dbReference type="eggNOG" id="COG3408">
    <property type="taxonomic scope" value="Bacteria"/>
</dbReference>
<dbReference type="InterPro" id="IPR032856">
    <property type="entry name" value="GDE_N_bis"/>
</dbReference>
<dbReference type="STRING" id="292563.Cyast_2380"/>
<dbReference type="AlphaFoldDB" id="K9YN13"/>
<gene>
    <name evidence="3" type="ordered locus">Cyast_2380</name>
</gene>
<dbReference type="InterPro" id="IPR054491">
    <property type="entry name" value="MGH1-like_GH"/>
</dbReference>
<accession>K9YN13</accession>
<feature type="domain" description="Mannosylglycerate hydrolase MGH1-like glycoside hydrolase" evidence="2">
    <location>
        <begin position="318"/>
        <end position="632"/>
    </location>
</feature>
<protein>
    <submittedName>
        <fullName evidence="3">Amylo-alpha-16-glucosidase</fullName>
    </submittedName>
</protein>
<dbReference type="KEGG" id="csn:Cyast_2380"/>
<evidence type="ECO:0000259" key="1">
    <source>
        <dbReference type="Pfam" id="PF14742"/>
    </source>
</evidence>
<dbReference type="Proteomes" id="UP000010483">
    <property type="component" value="Chromosome"/>
</dbReference>
<dbReference type="Gene3D" id="1.50.10.10">
    <property type="match status" value="1"/>
</dbReference>
<dbReference type="PATRIC" id="fig|292563.3.peg.2487"/>
<dbReference type="SUPFAM" id="SSF48208">
    <property type="entry name" value="Six-hairpin glycosidases"/>
    <property type="match status" value="1"/>
</dbReference>
<dbReference type="BioCyc" id="CSTA292563:G1353-2383-MONOMER"/>